<sequence>MSIDLRQKMTRFVEFINSNDETIGKEVVSESAEFHVPFSDTPLKGLAGYMQILGIMRGAYPDIHWSLNETVVEGNKLVAQFTIRGTHEGEFFGIPASGKQINTFAMNMYRFEDGKIVEERGLPDLFAMMVQIGAIQPPQPC</sequence>
<dbReference type="VEuPathDB" id="FungiDB:ASPBRDRAFT_79316"/>
<name>A0A1L9U4H5_ASPBC</name>
<dbReference type="Proteomes" id="UP000184499">
    <property type="component" value="Unassembled WGS sequence"/>
</dbReference>
<evidence type="ECO:0000313" key="1">
    <source>
        <dbReference type="EMBL" id="OJJ66463.1"/>
    </source>
</evidence>
<dbReference type="PANTHER" id="PTHR38436">
    <property type="entry name" value="POLYKETIDE CYCLASE SNOAL-LIKE DOMAIN"/>
    <property type="match status" value="1"/>
</dbReference>
<dbReference type="InterPro" id="IPR009959">
    <property type="entry name" value="Cyclase_SnoaL-like"/>
</dbReference>
<organism evidence="1 2">
    <name type="scientific">Aspergillus brasiliensis (strain CBS 101740 / IMI 381727 / IBT 21946)</name>
    <dbReference type="NCBI Taxonomy" id="767769"/>
    <lineage>
        <taxon>Eukaryota</taxon>
        <taxon>Fungi</taxon>
        <taxon>Dikarya</taxon>
        <taxon>Ascomycota</taxon>
        <taxon>Pezizomycotina</taxon>
        <taxon>Eurotiomycetes</taxon>
        <taxon>Eurotiomycetidae</taxon>
        <taxon>Eurotiales</taxon>
        <taxon>Aspergillaceae</taxon>
        <taxon>Aspergillus</taxon>
        <taxon>Aspergillus subgen. Circumdati</taxon>
    </lineage>
</organism>
<dbReference type="GeneID" id="93581934"/>
<reference evidence="2" key="1">
    <citation type="journal article" date="2017" name="Genome Biol.">
        <title>Comparative genomics reveals high biological diversity and specific adaptations in the industrially and medically important fungal genus Aspergillus.</title>
        <authorList>
            <person name="de Vries R.P."/>
            <person name="Riley R."/>
            <person name="Wiebenga A."/>
            <person name="Aguilar-Osorio G."/>
            <person name="Amillis S."/>
            <person name="Uchima C.A."/>
            <person name="Anderluh G."/>
            <person name="Asadollahi M."/>
            <person name="Askin M."/>
            <person name="Barry K."/>
            <person name="Battaglia E."/>
            <person name="Bayram O."/>
            <person name="Benocci T."/>
            <person name="Braus-Stromeyer S.A."/>
            <person name="Caldana C."/>
            <person name="Canovas D."/>
            <person name="Cerqueira G.C."/>
            <person name="Chen F."/>
            <person name="Chen W."/>
            <person name="Choi C."/>
            <person name="Clum A."/>
            <person name="Dos Santos R.A."/>
            <person name="Damasio A.R."/>
            <person name="Diallinas G."/>
            <person name="Emri T."/>
            <person name="Fekete E."/>
            <person name="Flipphi M."/>
            <person name="Freyberg S."/>
            <person name="Gallo A."/>
            <person name="Gournas C."/>
            <person name="Habgood R."/>
            <person name="Hainaut M."/>
            <person name="Harispe M.L."/>
            <person name="Henrissat B."/>
            <person name="Hilden K.S."/>
            <person name="Hope R."/>
            <person name="Hossain A."/>
            <person name="Karabika E."/>
            <person name="Karaffa L."/>
            <person name="Karanyi Z."/>
            <person name="Krasevec N."/>
            <person name="Kuo A."/>
            <person name="Kusch H."/>
            <person name="LaButti K."/>
            <person name="Lagendijk E.L."/>
            <person name="Lapidus A."/>
            <person name="Levasseur A."/>
            <person name="Lindquist E."/>
            <person name="Lipzen A."/>
            <person name="Logrieco A.F."/>
            <person name="MacCabe A."/>
            <person name="Maekelae M.R."/>
            <person name="Malavazi I."/>
            <person name="Melin P."/>
            <person name="Meyer V."/>
            <person name="Mielnichuk N."/>
            <person name="Miskei M."/>
            <person name="Molnar A.P."/>
            <person name="Mule G."/>
            <person name="Ngan C.Y."/>
            <person name="Orejas M."/>
            <person name="Orosz E."/>
            <person name="Ouedraogo J.P."/>
            <person name="Overkamp K.M."/>
            <person name="Park H.-S."/>
            <person name="Perrone G."/>
            <person name="Piumi F."/>
            <person name="Punt P.J."/>
            <person name="Ram A.F."/>
            <person name="Ramon A."/>
            <person name="Rauscher S."/>
            <person name="Record E."/>
            <person name="Riano-Pachon D.M."/>
            <person name="Robert V."/>
            <person name="Roehrig J."/>
            <person name="Ruller R."/>
            <person name="Salamov A."/>
            <person name="Salih N.S."/>
            <person name="Samson R.A."/>
            <person name="Sandor E."/>
            <person name="Sanguinetti M."/>
            <person name="Schuetze T."/>
            <person name="Sepcic K."/>
            <person name="Shelest E."/>
            <person name="Sherlock G."/>
            <person name="Sophianopoulou V."/>
            <person name="Squina F.M."/>
            <person name="Sun H."/>
            <person name="Susca A."/>
            <person name="Todd R.B."/>
            <person name="Tsang A."/>
            <person name="Unkles S.E."/>
            <person name="van de Wiele N."/>
            <person name="van Rossen-Uffink D."/>
            <person name="Oliveira J.V."/>
            <person name="Vesth T.C."/>
            <person name="Visser J."/>
            <person name="Yu J.-H."/>
            <person name="Zhou M."/>
            <person name="Andersen M.R."/>
            <person name="Archer D.B."/>
            <person name="Baker S.E."/>
            <person name="Benoit I."/>
            <person name="Brakhage A.A."/>
            <person name="Braus G.H."/>
            <person name="Fischer R."/>
            <person name="Frisvad J.C."/>
            <person name="Goldman G.H."/>
            <person name="Houbraken J."/>
            <person name="Oakley B."/>
            <person name="Pocsi I."/>
            <person name="Scazzocchio C."/>
            <person name="Seiboth B."/>
            <person name="vanKuyk P.A."/>
            <person name="Wortman J."/>
            <person name="Dyer P.S."/>
            <person name="Grigoriev I.V."/>
        </authorList>
    </citation>
    <scope>NUCLEOTIDE SEQUENCE [LARGE SCALE GENOMIC DNA]</scope>
    <source>
        <strain evidence="2">CBS 101740 / IMI 381727 / IBT 21946</strain>
    </source>
</reference>
<proteinExistence type="predicted"/>
<dbReference type="OMA" id="AYPDIQW"/>
<dbReference type="OrthoDB" id="3657563at2759"/>
<dbReference type="EMBL" id="KV878699">
    <property type="protein sequence ID" value="OJJ66463.1"/>
    <property type="molecule type" value="Genomic_DNA"/>
</dbReference>
<dbReference type="RefSeq" id="XP_067473713.1">
    <property type="nucleotide sequence ID" value="XM_067629447.1"/>
</dbReference>
<protein>
    <recommendedName>
        <fullName evidence="3">SnoaL-like domain-containing protein</fullName>
    </recommendedName>
</protein>
<dbReference type="Pfam" id="PF07366">
    <property type="entry name" value="SnoaL"/>
    <property type="match status" value="1"/>
</dbReference>
<evidence type="ECO:0008006" key="3">
    <source>
        <dbReference type="Google" id="ProtNLM"/>
    </source>
</evidence>
<evidence type="ECO:0000313" key="2">
    <source>
        <dbReference type="Proteomes" id="UP000184499"/>
    </source>
</evidence>
<dbReference type="PANTHER" id="PTHR38436:SF1">
    <property type="entry name" value="ESTER CYCLASE"/>
    <property type="match status" value="1"/>
</dbReference>
<gene>
    <name evidence="1" type="ORF">ASPBRDRAFT_79316</name>
</gene>
<dbReference type="AlphaFoldDB" id="A0A1L9U4H5"/>
<dbReference type="Gene3D" id="3.10.450.50">
    <property type="match status" value="1"/>
</dbReference>
<dbReference type="InterPro" id="IPR032710">
    <property type="entry name" value="NTF2-like_dom_sf"/>
</dbReference>
<accession>A0A1L9U4H5</accession>
<dbReference type="GO" id="GO:0030638">
    <property type="term" value="P:polyketide metabolic process"/>
    <property type="evidence" value="ECO:0007669"/>
    <property type="project" value="InterPro"/>
</dbReference>
<keyword evidence="2" id="KW-1185">Reference proteome</keyword>
<dbReference type="SUPFAM" id="SSF54427">
    <property type="entry name" value="NTF2-like"/>
    <property type="match status" value="1"/>
</dbReference>